<dbReference type="PANTHER" id="PTHR23083:SF464">
    <property type="entry name" value="TETRATRICOPEPTIDE REPEAT DOMAIN 7, ISOFORM A"/>
    <property type="match status" value="1"/>
</dbReference>
<dbReference type="OrthoDB" id="29013at2759"/>
<dbReference type="GO" id="GO:0046854">
    <property type="term" value="P:phosphatidylinositol phosphate biosynthetic process"/>
    <property type="evidence" value="ECO:0007669"/>
    <property type="project" value="TreeGrafter"/>
</dbReference>
<dbReference type="SMART" id="SM00028">
    <property type="entry name" value="TPR"/>
    <property type="match status" value="5"/>
</dbReference>
<feature type="domain" description="Tetratricopeptide repeat protein 7 N-terminal" evidence="3">
    <location>
        <begin position="9"/>
        <end position="159"/>
    </location>
</feature>
<evidence type="ECO:0000256" key="2">
    <source>
        <dbReference type="ARBA" id="ARBA00038251"/>
    </source>
</evidence>
<evidence type="ECO:0000256" key="1">
    <source>
        <dbReference type="ARBA" id="ARBA00002550"/>
    </source>
</evidence>
<organism evidence="4 5">
    <name type="scientific">Sarcoptes scabiei</name>
    <name type="common">Itch mite</name>
    <name type="synonym">Acarus scabiei</name>
    <dbReference type="NCBI Taxonomy" id="52283"/>
    <lineage>
        <taxon>Eukaryota</taxon>
        <taxon>Metazoa</taxon>
        <taxon>Ecdysozoa</taxon>
        <taxon>Arthropoda</taxon>
        <taxon>Chelicerata</taxon>
        <taxon>Arachnida</taxon>
        <taxon>Acari</taxon>
        <taxon>Acariformes</taxon>
        <taxon>Sarcoptiformes</taxon>
        <taxon>Astigmata</taxon>
        <taxon>Psoroptidia</taxon>
        <taxon>Sarcoptoidea</taxon>
        <taxon>Sarcoptidae</taxon>
        <taxon>Sarcoptinae</taxon>
        <taxon>Sarcoptes</taxon>
    </lineage>
</organism>
<feature type="domain" description="Tetratricopeptide repeat protein 7 N-terminal" evidence="3">
    <location>
        <begin position="174"/>
        <end position="381"/>
    </location>
</feature>
<dbReference type="GO" id="GO:0005886">
    <property type="term" value="C:plasma membrane"/>
    <property type="evidence" value="ECO:0007669"/>
    <property type="project" value="TreeGrafter"/>
</dbReference>
<dbReference type="PANTHER" id="PTHR23083">
    <property type="entry name" value="TETRATRICOPEPTIDE REPEAT PROTEIN, TPR"/>
    <property type="match status" value="1"/>
</dbReference>
<dbReference type="VEuPathDB" id="VectorBase:SSCA004123"/>
<gene>
    <name evidence="4" type="ORF">QR98_0096980</name>
</gene>
<dbReference type="EMBL" id="JXLN01016531">
    <property type="protein sequence ID" value="KPM11131.1"/>
    <property type="molecule type" value="Genomic_DNA"/>
</dbReference>
<name>A0A132AJI8_SARSC</name>
<reference evidence="4 5" key="1">
    <citation type="journal article" date="2015" name="Parasit. Vectors">
        <title>Draft genome of the scabies mite.</title>
        <authorList>
            <person name="Rider S.D.Jr."/>
            <person name="Morgan M.S."/>
            <person name="Arlian L.G."/>
        </authorList>
    </citation>
    <scope>NUCLEOTIDE SEQUENCE [LARGE SCALE GENOMIC DNA]</scope>
    <source>
        <strain evidence="4">Arlian Lab</strain>
    </source>
</reference>
<dbReference type="InterPro" id="IPR045819">
    <property type="entry name" value="TTC7_N"/>
</dbReference>
<evidence type="ECO:0000313" key="5">
    <source>
        <dbReference type="Proteomes" id="UP000616769"/>
    </source>
</evidence>
<accession>A0A132AJI8</accession>
<dbReference type="InterPro" id="IPR051722">
    <property type="entry name" value="Endocytosis_PI4K-reg_protein"/>
</dbReference>
<protein>
    <submittedName>
        <fullName evidence="4">Tetratricopeptide repeat protein 5</fullName>
    </submittedName>
</protein>
<dbReference type="AlphaFoldDB" id="A0A132AJI8"/>
<proteinExistence type="inferred from homology"/>
<dbReference type="GO" id="GO:0072659">
    <property type="term" value="P:protein localization to plasma membrane"/>
    <property type="evidence" value="ECO:0007669"/>
    <property type="project" value="TreeGrafter"/>
</dbReference>
<comment type="similarity">
    <text evidence="2">Belongs to the YPP1 family.</text>
</comment>
<dbReference type="InterPro" id="IPR019734">
    <property type="entry name" value="TPR_rpt"/>
</dbReference>
<evidence type="ECO:0000313" key="4">
    <source>
        <dbReference type="EMBL" id="KPM11131.1"/>
    </source>
</evidence>
<comment type="function">
    <text evidence="1">Involved in endocytosis.</text>
</comment>
<dbReference type="InterPro" id="IPR011990">
    <property type="entry name" value="TPR-like_helical_dom_sf"/>
</dbReference>
<dbReference type="Gene3D" id="1.25.40.10">
    <property type="entry name" value="Tetratricopeptide repeat domain"/>
    <property type="match status" value="2"/>
</dbReference>
<evidence type="ECO:0000259" key="3">
    <source>
        <dbReference type="Pfam" id="PF19440"/>
    </source>
</evidence>
<sequence>MSSPKARPKSDLDIEKHREEGNWQRCLEMASQNHRIEHKELQNFLTGEAKLEIFLEEIAKKNVDSKSKQNHEINPEILEEAKNYLKQCIDGQNETPLMMDANLLLAKAYYISGDYREALEFIRQSGIDSIASVDRNLPLRVIKLIAESFTVKGMSLEKISNHLPLKYIDQVYDLADSYATKSTEKSNDSSKRLLLKRQTTLENEESFRAQIECLNKASMLAMRYVHGITQLRGQYLVVNLGCILESALLKTHHVYIKYDHLQESIDYCRRMLNVCETVSIHNIRQMLSKELAEILIKGMSRSAWRKPSLNYKQQQNPPIYFGNSLFCPQEYEEEVMLSLMLSEALASLNVLLERSTDFHESRVQSLNQVLLLHDLFTIFLVPLQCYYVDIYERAMKYSYEVKHVWYQFGLTLMESKKCPLRSFLLLKEVIRMDPIDPVPNLFAAKLCMTELYRFEDAVNILEDALVRCERLIGNRKKFSIISNSFESSCNENVLSSQDDQHEALINHIDEILGEQNLHHRIHLMLGIANSLVYESDTITSKKSHSKRLSDSIQHLNESIRLDLFGNDHLPYFHIALHMAHQRMLNDSLKYVRVALLLNSSHLPSIQLLILCLTAINEFENAFELCKNAIREHESDLILLYIKAHLERILCDNGSEIALLTAKEMLKQWRLISGEENRRLSPRVSYCSFVPTINYDTMSLRMEQTLSEVISLESVPLGGTGTYATNNSNCNNSILNDLSLVQNDRLYLSQTNSVNGSNLVLNENRPCSQAFEMQIWLFIVRRSDFFNQIYLTFIVGTLSWIQKIQEAENCVNDGAVSVFGQLSHQLMYIKGVISKKRNKLYDAKMHFQNAISINPKHSLALQQLGHTYYLLGNQIIAEKYLKDSLNIDSTRHETWNYLGLVLDEIEEPERASECFLTAINLEETAPLLPFSIIPRCI</sequence>
<dbReference type="Proteomes" id="UP000616769">
    <property type="component" value="Unassembled WGS sequence"/>
</dbReference>
<dbReference type="Pfam" id="PF19440">
    <property type="entry name" value="TTC7_N"/>
    <property type="match status" value="2"/>
</dbReference>
<dbReference type="SUPFAM" id="SSF48452">
    <property type="entry name" value="TPR-like"/>
    <property type="match status" value="2"/>
</dbReference>
<comment type="caution">
    <text evidence="4">The sequence shown here is derived from an EMBL/GenBank/DDBJ whole genome shotgun (WGS) entry which is preliminary data.</text>
</comment>